<proteinExistence type="predicted"/>
<keyword evidence="1" id="KW-0472">Membrane</keyword>
<dbReference type="NCBIfam" id="TIGR02532">
    <property type="entry name" value="IV_pilin_GFxxxE"/>
    <property type="match status" value="1"/>
</dbReference>
<evidence type="ECO:0000313" key="2">
    <source>
        <dbReference type="EMBL" id="SUE72539.1"/>
    </source>
</evidence>
<accession>A0A379PKR5</accession>
<sequence length="333" mass="35502">MKMSKARKQAGFTLIELVVVMAVMALIAALMTPNMMEELNLRRANLTAEDTTAILDAARSYRVATASWPGGVPCSTAISVLKTGGYLGAMSTDNRYNNPITTSCDARTFSVVQSAVKDWDGYLVNSIAGTEITAAATNTIRSTIGVPGSEPALRNKLTRVDTGNPEDNRMRTTLLMGGQQINEAGNINFSQANPTLSAQSGSLTLSAQNGQVIIPAGQTLTVDDVVVRSRGNRRLSASLPNFVHIGTYIVRDGWLVQQPTCAAGGVPKGALRPAAMRGGYSGSYDPAFVGRYGFNYRLTPVGAYWSVTAVAEGYAVDYANLDSLVDVFCYYPT</sequence>
<evidence type="ECO:0000313" key="3">
    <source>
        <dbReference type="Proteomes" id="UP000255303"/>
    </source>
</evidence>
<dbReference type="Proteomes" id="UP000255303">
    <property type="component" value="Unassembled WGS sequence"/>
</dbReference>
<evidence type="ECO:0000256" key="1">
    <source>
        <dbReference type="SAM" id="Phobius"/>
    </source>
</evidence>
<dbReference type="InterPro" id="IPR045584">
    <property type="entry name" value="Pilin-like"/>
</dbReference>
<dbReference type="PROSITE" id="PS00409">
    <property type="entry name" value="PROKAR_NTER_METHYL"/>
    <property type="match status" value="1"/>
</dbReference>
<organism evidence="2 3">
    <name type="scientific">Ectopseudomonas oleovorans</name>
    <name type="common">Pseudomonas oleovorans</name>
    <dbReference type="NCBI Taxonomy" id="301"/>
    <lineage>
        <taxon>Bacteria</taxon>
        <taxon>Pseudomonadati</taxon>
        <taxon>Pseudomonadota</taxon>
        <taxon>Gammaproteobacteria</taxon>
        <taxon>Pseudomonadales</taxon>
        <taxon>Pseudomonadaceae</taxon>
        <taxon>Ectopseudomonas</taxon>
    </lineage>
</organism>
<protein>
    <submittedName>
        <fullName evidence="2">Type II secretion pathway protein G, pseudopilin</fullName>
    </submittedName>
</protein>
<keyword evidence="1" id="KW-1133">Transmembrane helix</keyword>
<keyword evidence="1" id="KW-0812">Transmembrane</keyword>
<dbReference type="EMBL" id="UGUV01000003">
    <property type="protein sequence ID" value="SUE72539.1"/>
    <property type="molecule type" value="Genomic_DNA"/>
</dbReference>
<dbReference type="RefSeq" id="WP_020307566.1">
    <property type="nucleotide sequence ID" value="NZ_FNZC01000027.1"/>
</dbReference>
<reference evidence="2 3" key="1">
    <citation type="submission" date="2018-06" db="EMBL/GenBank/DDBJ databases">
        <authorList>
            <consortium name="Pathogen Informatics"/>
            <person name="Doyle S."/>
        </authorList>
    </citation>
    <scope>NUCLEOTIDE SEQUENCE [LARGE SCALE GENOMIC DNA]</scope>
    <source>
        <strain evidence="2 3">NCTC10692</strain>
    </source>
</reference>
<gene>
    <name evidence="2" type="primary">xcpT_2</name>
    <name evidence="2" type="ORF">NCTC10692_04695</name>
</gene>
<name>A0A379PKR5_ECTOL</name>
<dbReference type="Pfam" id="PF07963">
    <property type="entry name" value="N_methyl"/>
    <property type="match status" value="1"/>
</dbReference>
<feature type="transmembrane region" description="Helical" evidence="1">
    <location>
        <begin position="12"/>
        <end position="31"/>
    </location>
</feature>
<dbReference type="AlphaFoldDB" id="A0A379PKR5"/>
<dbReference type="SUPFAM" id="SSF54523">
    <property type="entry name" value="Pili subunits"/>
    <property type="match status" value="1"/>
</dbReference>
<dbReference type="InterPro" id="IPR012902">
    <property type="entry name" value="N_methyl_site"/>
</dbReference>
<dbReference type="Gene3D" id="3.30.700.10">
    <property type="entry name" value="Glycoprotein, Type 4 Pilin"/>
    <property type="match status" value="1"/>
</dbReference>